<organism evidence="3">
    <name type="scientific">Volvox carteri f. nagariensis</name>
    <dbReference type="NCBI Taxonomy" id="3068"/>
    <lineage>
        <taxon>Eukaryota</taxon>
        <taxon>Viridiplantae</taxon>
        <taxon>Chlorophyta</taxon>
        <taxon>core chlorophytes</taxon>
        <taxon>Chlorophyceae</taxon>
        <taxon>CS clade</taxon>
        <taxon>Chlamydomonadales</taxon>
        <taxon>Volvocaceae</taxon>
        <taxon>Volvox</taxon>
    </lineage>
</organism>
<feature type="region of interest" description="Disordered" evidence="1">
    <location>
        <begin position="345"/>
        <end position="378"/>
    </location>
</feature>
<feature type="region of interest" description="Disordered" evidence="1">
    <location>
        <begin position="83"/>
        <end position="163"/>
    </location>
</feature>
<feature type="compositionally biased region" description="Basic and acidic residues" evidence="1">
    <location>
        <begin position="96"/>
        <end position="107"/>
    </location>
</feature>
<accession>D8U079</accession>
<evidence type="ECO:0000313" key="2">
    <source>
        <dbReference type="EMBL" id="EFJ46893.1"/>
    </source>
</evidence>
<dbReference type="GeneID" id="9617246"/>
<proteinExistence type="predicted"/>
<dbReference type="KEGG" id="vcn:VOLCADRAFT_92657"/>
<dbReference type="RefSeq" id="XP_002952102.1">
    <property type="nucleotide sequence ID" value="XM_002952056.1"/>
</dbReference>
<dbReference type="AlphaFoldDB" id="D8U079"/>
<evidence type="ECO:0000313" key="3">
    <source>
        <dbReference type="Proteomes" id="UP000001058"/>
    </source>
</evidence>
<gene>
    <name evidence="2" type="ORF">VOLCADRAFT_92657</name>
</gene>
<evidence type="ECO:0000256" key="1">
    <source>
        <dbReference type="SAM" id="MobiDB-lite"/>
    </source>
</evidence>
<dbReference type="Proteomes" id="UP000001058">
    <property type="component" value="Unassembled WGS sequence"/>
</dbReference>
<dbReference type="EMBL" id="GL378348">
    <property type="protein sequence ID" value="EFJ46893.1"/>
    <property type="molecule type" value="Genomic_DNA"/>
</dbReference>
<keyword evidence="3" id="KW-1185">Reference proteome</keyword>
<name>D8U079_VOLCA</name>
<dbReference type="InParanoid" id="D8U079"/>
<reference evidence="2 3" key="1">
    <citation type="journal article" date="2010" name="Science">
        <title>Genomic analysis of organismal complexity in the multicellular green alga Volvox carteri.</title>
        <authorList>
            <person name="Prochnik S.E."/>
            <person name="Umen J."/>
            <person name="Nedelcu A.M."/>
            <person name="Hallmann A."/>
            <person name="Miller S.M."/>
            <person name="Nishii I."/>
            <person name="Ferris P."/>
            <person name="Kuo A."/>
            <person name="Mitros T."/>
            <person name="Fritz-Laylin L.K."/>
            <person name="Hellsten U."/>
            <person name="Chapman J."/>
            <person name="Simakov O."/>
            <person name="Rensing S.A."/>
            <person name="Terry A."/>
            <person name="Pangilinan J."/>
            <person name="Kapitonov V."/>
            <person name="Jurka J."/>
            <person name="Salamov A."/>
            <person name="Shapiro H."/>
            <person name="Schmutz J."/>
            <person name="Grimwood J."/>
            <person name="Lindquist E."/>
            <person name="Lucas S."/>
            <person name="Grigoriev I.V."/>
            <person name="Schmitt R."/>
            <person name="Kirk D."/>
            <person name="Rokhsar D.S."/>
        </authorList>
    </citation>
    <scope>NUCLEOTIDE SEQUENCE [LARGE SCALE GENOMIC DNA]</scope>
    <source>
        <strain evidence="3">f. Nagariensis / Eve</strain>
    </source>
</reference>
<sequence>MNGSSPVVKFNATGCRITAEGPIRYQVRNRQHLPSGTGGGCGPAGVWIELVALLPHRKKRRATHPRHHVFMVVVVVVKGRTPEGRTHQYDTSTTKSKSETNQVKEEPSPGSPGWGGPNGLRPDMTWSGGAGRGKGDRSPQLHAAHTASDARASPPVGPPHHHTLSCTAALLRGRVLDFHCDQDREATQHHPQGTSPQDYRLKALCRFKLPKPCRTTVCRRQIRRPPSHCSYCANVSVVVSAKAAFGRFRTTSPFGLRAYPPPPPPLPPLRRLMPKGRLRAPATSSVVAVTTPTARSRSCISAAAIAWPTQLATPAPLPQGAARDFSSPSQDCGCGETAACGATVLGVAGPPPEPEEQTPAMPLPPPPPPPLPRRRRPGVLRPLGTALAAAAHRTACSTSLGPNLVYGSFHGLGTQDPSCRPYGNNPARPTQPHTCSVVSMYVRK</sequence>
<feature type="compositionally biased region" description="Pro residues" evidence="1">
    <location>
        <begin position="361"/>
        <end position="371"/>
    </location>
</feature>
<protein>
    <submittedName>
        <fullName evidence="2">Uncharacterized protein</fullName>
    </submittedName>
</protein>